<keyword evidence="7 9" id="KW-0067">ATP-binding</keyword>
<dbReference type="EMBL" id="SLXK01000016">
    <property type="protein sequence ID" value="TCP28721.1"/>
    <property type="molecule type" value="Genomic_DNA"/>
</dbReference>
<comment type="caution">
    <text evidence="11">The sequence shown here is derived from an EMBL/GenBank/DDBJ whole genome shotgun (WGS) entry which is preliminary data.</text>
</comment>
<accession>A0A4R2P465</accession>
<dbReference type="FunFam" id="3.40.1160.10:FF:000004">
    <property type="entry name" value="Acetylglutamate kinase"/>
    <property type="match status" value="1"/>
</dbReference>
<dbReference type="InterPro" id="IPR037528">
    <property type="entry name" value="ArgB"/>
</dbReference>
<evidence type="ECO:0000256" key="6">
    <source>
        <dbReference type="ARBA" id="ARBA00022777"/>
    </source>
</evidence>
<dbReference type="UniPathway" id="UPA00068">
    <property type="reaction ID" value="UER00107"/>
</dbReference>
<feature type="domain" description="Aspartate/glutamate/uridylate kinase" evidence="10">
    <location>
        <begin position="4"/>
        <end position="238"/>
    </location>
</feature>
<keyword evidence="3 9" id="KW-0028">Amino-acid biosynthesis</keyword>
<dbReference type="GO" id="GO:0003991">
    <property type="term" value="F:acetylglutamate kinase activity"/>
    <property type="evidence" value="ECO:0007669"/>
    <property type="project" value="UniProtKB-UniRule"/>
</dbReference>
<evidence type="ECO:0000259" key="10">
    <source>
        <dbReference type="Pfam" id="PF00696"/>
    </source>
</evidence>
<keyword evidence="2 9" id="KW-0055">Arginine biosynthesis</keyword>
<reference evidence="11 12" key="1">
    <citation type="submission" date="2019-03" db="EMBL/GenBank/DDBJ databases">
        <title>Genomic Encyclopedia of Type Strains, Phase IV (KMG-IV): sequencing the most valuable type-strain genomes for metagenomic binning, comparative biology and taxonomic classification.</title>
        <authorList>
            <person name="Goeker M."/>
        </authorList>
    </citation>
    <scope>NUCLEOTIDE SEQUENCE [LARGE SCALE GENOMIC DNA]</scope>
    <source>
        <strain evidence="11 12">DSM 19377</strain>
    </source>
</reference>
<dbReference type="PANTHER" id="PTHR23342:SF0">
    <property type="entry name" value="N-ACETYLGLUTAMATE SYNTHASE, MITOCHONDRIAL"/>
    <property type="match status" value="1"/>
</dbReference>
<gene>
    <name evidence="9" type="primary">argB</name>
    <name evidence="11" type="ORF">EV207_11633</name>
</gene>
<evidence type="ECO:0000256" key="4">
    <source>
        <dbReference type="ARBA" id="ARBA00022679"/>
    </source>
</evidence>
<keyword evidence="4 9" id="KW-0808">Transferase</keyword>
<name>A0A4R2P465_9BACL</name>
<dbReference type="EC" id="2.7.2.8" evidence="9"/>
<dbReference type="InterPro" id="IPR036393">
    <property type="entry name" value="AceGlu_kinase-like_sf"/>
</dbReference>
<dbReference type="InterPro" id="IPR001048">
    <property type="entry name" value="Asp/Glu/Uridylate_kinase"/>
</dbReference>
<keyword evidence="5 9" id="KW-0547">Nucleotide-binding</keyword>
<comment type="catalytic activity">
    <reaction evidence="8 9">
        <text>N-acetyl-L-glutamate + ATP = N-acetyl-L-glutamyl 5-phosphate + ADP</text>
        <dbReference type="Rhea" id="RHEA:14629"/>
        <dbReference type="ChEBI" id="CHEBI:30616"/>
        <dbReference type="ChEBI" id="CHEBI:44337"/>
        <dbReference type="ChEBI" id="CHEBI:57936"/>
        <dbReference type="ChEBI" id="CHEBI:456216"/>
        <dbReference type="EC" id="2.7.2.8"/>
    </reaction>
</comment>
<evidence type="ECO:0000256" key="3">
    <source>
        <dbReference type="ARBA" id="ARBA00022605"/>
    </source>
</evidence>
<sequence length="268" mass="28617">MTYLVIKCGGSVLEKLPESFYENIIKLQESGQYQPVIVHGGGPLISSLLNKLNIKVTFHDGLRVTTEEVLDIVEMVLSGKVNKHIVKNLYKAGGKAFGLSGVDGNLLTAAPIEEGGNLGFVGKIVDVQTDGLKLLTEQGTIPVISPIALDAKGQRYNINGDTAAAAVAKALKARLCFISDIPGIWVETEGKKTVMKQITRKKILQLIDDKEIVGGMVPKVKGAMESLKDGVPEVVILNGLDDKSLLDYANGGEAGTKITLDEEVVTHA</sequence>
<dbReference type="PANTHER" id="PTHR23342">
    <property type="entry name" value="N-ACETYLGLUTAMATE SYNTHASE"/>
    <property type="match status" value="1"/>
</dbReference>
<dbReference type="OrthoDB" id="9803155at2"/>
<protein>
    <recommendedName>
        <fullName evidence="9">Acetylglutamate kinase</fullName>
        <ecNumber evidence="9">2.7.2.8</ecNumber>
    </recommendedName>
    <alternativeName>
        <fullName evidence="9">N-acetyl-L-glutamate 5-phosphotransferase</fullName>
    </alternativeName>
    <alternativeName>
        <fullName evidence="9">NAG kinase</fullName>
        <shortName evidence="9">NAGK</shortName>
    </alternativeName>
</protein>
<evidence type="ECO:0000256" key="7">
    <source>
        <dbReference type="ARBA" id="ARBA00022840"/>
    </source>
</evidence>
<feature type="binding site" evidence="9">
    <location>
        <position position="157"/>
    </location>
    <ligand>
        <name>substrate</name>
    </ligand>
</feature>
<dbReference type="AlphaFoldDB" id="A0A4R2P465"/>
<dbReference type="Gene3D" id="3.40.1160.10">
    <property type="entry name" value="Acetylglutamate kinase-like"/>
    <property type="match status" value="1"/>
</dbReference>
<dbReference type="Pfam" id="PF00696">
    <property type="entry name" value="AA_kinase"/>
    <property type="match status" value="1"/>
</dbReference>
<dbReference type="PIRSF" id="PIRSF000728">
    <property type="entry name" value="NAGK"/>
    <property type="match status" value="1"/>
</dbReference>
<evidence type="ECO:0000256" key="8">
    <source>
        <dbReference type="ARBA" id="ARBA00048141"/>
    </source>
</evidence>
<dbReference type="RefSeq" id="WP_132746389.1">
    <property type="nucleotide sequence ID" value="NZ_SLXK01000016.1"/>
</dbReference>
<proteinExistence type="inferred from homology"/>
<evidence type="ECO:0000256" key="5">
    <source>
        <dbReference type="ARBA" id="ARBA00022741"/>
    </source>
</evidence>
<dbReference type="CDD" id="cd04238">
    <property type="entry name" value="AAK_NAGK-like"/>
    <property type="match status" value="1"/>
</dbReference>
<dbReference type="HAMAP" id="MF_00082">
    <property type="entry name" value="ArgB"/>
    <property type="match status" value="1"/>
</dbReference>
<feature type="binding site" evidence="9">
    <location>
        <begin position="41"/>
        <end position="42"/>
    </location>
    <ligand>
        <name>substrate</name>
    </ligand>
</feature>
<organism evidence="11 12">
    <name type="scientific">Scopulibacillus darangshiensis</name>
    <dbReference type="NCBI Taxonomy" id="442528"/>
    <lineage>
        <taxon>Bacteria</taxon>
        <taxon>Bacillati</taxon>
        <taxon>Bacillota</taxon>
        <taxon>Bacilli</taxon>
        <taxon>Bacillales</taxon>
        <taxon>Sporolactobacillaceae</taxon>
        <taxon>Scopulibacillus</taxon>
    </lineage>
</organism>
<evidence type="ECO:0000256" key="1">
    <source>
        <dbReference type="ARBA" id="ARBA00004828"/>
    </source>
</evidence>
<feature type="site" description="Transition state stabilizer" evidence="9">
    <location>
        <position position="219"/>
    </location>
</feature>
<dbReference type="GO" id="GO:0042450">
    <property type="term" value="P:L-arginine biosynthetic process via ornithine"/>
    <property type="evidence" value="ECO:0007669"/>
    <property type="project" value="UniProtKB-UniRule"/>
</dbReference>
<dbReference type="SUPFAM" id="SSF53633">
    <property type="entry name" value="Carbamate kinase-like"/>
    <property type="match status" value="1"/>
</dbReference>
<comment type="function">
    <text evidence="9">Catalyzes the ATP-dependent phosphorylation of N-acetyl-L-glutamate.</text>
</comment>
<evidence type="ECO:0000313" key="12">
    <source>
        <dbReference type="Proteomes" id="UP000295416"/>
    </source>
</evidence>
<evidence type="ECO:0000256" key="9">
    <source>
        <dbReference type="HAMAP-Rule" id="MF_00082"/>
    </source>
</evidence>
<keyword evidence="9" id="KW-0963">Cytoplasm</keyword>
<dbReference type="NCBIfam" id="TIGR00761">
    <property type="entry name" value="argB"/>
    <property type="match status" value="1"/>
</dbReference>
<comment type="pathway">
    <text evidence="1 9">Amino-acid biosynthesis; L-arginine biosynthesis; N(2)-acetyl-L-ornithine from L-glutamate: step 2/4.</text>
</comment>
<comment type="subcellular location">
    <subcellularLocation>
        <location evidence="9">Cytoplasm</location>
    </subcellularLocation>
</comment>
<feature type="site" description="Transition state stabilizer" evidence="9">
    <location>
        <position position="7"/>
    </location>
</feature>
<comment type="similarity">
    <text evidence="9">Belongs to the acetylglutamate kinase family. ArgB subfamily.</text>
</comment>
<keyword evidence="6 9" id="KW-0418">Kinase</keyword>
<feature type="binding site" evidence="9">
    <location>
        <position position="63"/>
    </location>
    <ligand>
        <name>substrate</name>
    </ligand>
</feature>
<dbReference type="GO" id="GO:0005737">
    <property type="term" value="C:cytoplasm"/>
    <property type="evidence" value="ECO:0007669"/>
    <property type="project" value="UniProtKB-SubCell"/>
</dbReference>
<dbReference type="GO" id="GO:0005524">
    <property type="term" value="F:ATP binding"/>
    <property type="evidence" value="ECO:0007669"/>
    <property type="project" value="UniProtKB-UniRule"/>
</dbReference>
<dbReference type="Proteomes" id="UP000295416">
    <property type="component" value="Unassembled WGS sequence"/>
</dbReference>
<keyword evidence="12" id="KW-1185">Reference proteome</keyword>
<evidence type="ECO:0000313" key="11">
    <source>
        <dbReference type="EMBL" id="TCP28721.1"/>
    </source>
</evidence>
<evidence type="ECO:0000256" key="2">
    <source>
        <dbReference type="ARBA" id="ARBA00022571"/>
    </source>
</evidence>
<dbReference type="InterPro" id="IPR004662">
    <property type="entry name" value="AcgluKinase_fam"/>
</dbReference>